<dbReference type="OrthoDB" id="5790750at2759"/>
<dbReference type="Proteomes" id="UP000095285">
    <property type="component" value="Unassembled WGS sequence"/>
</dbReference>
<reference evidence="2" key="2">
    <citation type="submission" date="2016-11" db="UniProtKB">
        <authorList>
            <consortium name="WormBaseParasite"/>
        </authorList>
    </citation>
    <scope>IDENTIFICATION</scope>
</reference>
<evidence type="ECO:0000313" key="2">
    <source>
        <dbReference type="WBParaSite" id="EN70_8324"/>
    </source>
</evidence>
<dbReference type="WBParaSite" id="EN70_8324">
    <property type="protein sequence ID" value="EN70_8324"/>
    <property type="gene ID" value="EN70_8324"/>
</dbReference>
<proteinExistence type="predicted"/>
<accession>A0A1I7W0J7</accession>
<reference evidence="1" key="1">
    <citation type="submission" date="2012-04" db="EMBL/GenBank/DDBJ databases">
        <title>The Genome Sequence of Loa loa.</title>
        <authorList>
            <consortium name="The Broad Institute Genome Sequencing Platform"/>
            <consortium name="Broad Institute Genome Sequencing Center for Infectious Disease"/>
            <person name="Nutman T.B."/>
            <person name="Fink D.L."/>
            <person name="Russ C."/>
            <person name="Young S."/>
            <person name="Zeng Q."/>
            <person name="Gargeya S."/>
            <person name="Alvarado L."/>
            <person name="Berlin A."/>
            <person name="Chapman S.B."/>
            <person name="Chen Z."/>
            <person name="Freedman E."/>
            <person name="Gellesch M."/>
            <person name="Goldberg J."/>
            <person name="Griggs A."/>
            <person name="Gujja S."/>
            <person name="Heilman E.R."/>
            <person name="Heiman D."/>
            <person name="Howarth C."/>
            <person name="Mehta T."/>
            <person name="Neiman D."/>
            <person name="Pearson M."/>
            <person name="Roberts A."/>
            <person name="Saif S."/>
            <person name="Shea T."/>
            <person name="Shenoy N."/>
            <person name="Sisk P."/>
            <person name="Stolte C."/>
            <person name="Sykes S."/>
            <person name="White J."/>
            <person name="Yandava C."/>
            <person name="Haas B."/>
            <person name="Henn M.R."/>
            <person name="Nusbaum C."/>
            <person name="Birren B."/>
        </authorList>
    </citation>
    <scope>NUCLEOTIDE SEQUENCE [LARGE SCALE GENOMIC DNA]</scope>
</reference>
<name>A0A1I7W0J7_LOALO</name>
<sequence>MDMYILGDTNRDILCTDSLTCNEHHRLWWLHMRNHANNIQQFMEHKRYKNEIEGNELSVYSLKMRYILCKEVQSVGFMIDTRNDQWPLRCLWIGNAMNGTCAPAPPSNRSIFYITPKEWQQKVKEFRIKIGCNSTDIENANKTSVFS</sequence>
<keyword evidence="1" id="KW-1185">Reference proteome</keyword>
<evidence type="ECO:0000313" key="1">
    <source>
        <dbReference type="Proteomes" id="UP000095285"/>
    </source>
</evidence>
<dbReference type="InParanoid" id="A0A1I7W0J7"/>
<organism evidence="1 2">
    <name type="scientific">Loa loa</name>
    <name type="common">Eye worm</name>
    <name type="synonym">Filaria loa</name>
    <dbReference type="NCBI Taxonomy" id="7209"/>
    <lineage>
        <taxon>Eukaryota</taxon>
        <taxon>Metazoa</taxon>
        <taxon>Ecdysozoa</taxon>
        <taxon>Nematoda</taxon>
        <taxon>Chromadorea</taxon>
        <taxon>Rhabditida</taxon>
        <taxon>Spirurina</taxon>
        <taxon>Spiruromorpha</taxon>
        <taxon>Filarioidea</taxon>
        <taxon>Onchocercidae</taxon>
        <taxon>Loa</taxon>
    </lineage>
</organism>
<dbReference type="AlphaFoldDB" id="A0A1I7W0J7"/>
<protein>
    <submittedName>
        <fullName evidence="2">SCP domain-containing protein</fullName>
    </submittedName>
</protein>
<gene>
    <name evidence="2" type="primary">LOAG_13029</name>
</gene>